<dbReference type="Gene3D" id="3.40.1620.80">
    <property type="entry name" value="Big defensin, N-terminal domain"/>
    <property type="match status" value="1"/>
</dbReference>
<dbReference type="AlphaFoldDB" id="A0A8J9ZLP1"/>
<dbReference type="Gene3D" id="2.20.20.10">
    <property type="entry name" value="Anthopleurin-A"/>
    <property type="match status" value="1"/>
</dbReference>
<feature type="transmembrane region" description="Helical" evidence="1">
    <location>
        <begin position="135"/>
        <end position="155"/>
    </location>
</feature>
<organism evidence="2 3">
    <name type="scientific">Branchiostoma lanceolatum</name>
    <name type="common">Common lancelet</name>
    <name type="synonym">Amphioxus lanceolatum</name>
    <dbReference type="NCBI Taxonomy" id="7740"/>
    <lineage>
        <taxon>Eukaryota</taxon>
        <taxon>Metazoa</taxon>
        <taxon>Chordata</taxon>
        <taxon>Cephalochordata</taxon>
        <taxon>Leptocardii</taxon>
        <taxon>Amphioxiformes</taxon>
        <taxon>Branchiostomatidae</taxon>
        <taxon>Branchiostoma</taxon>
    </lineage>
</organism>
<protein>
    <submittedName>
        <fullName evidence="2">Hypp1671 protein</fullName>
    </submittedName>
</protein>
<sequence>MQTLREGSNWKYKRLRTVSQVSSGRETGDSVVQLFSLIRYSNTQVGRTMEKQTGYCLFFLLLLVPYTVLGAVPKSAPTNDGETDGVLPVLPATTGSLHCPGGRPKKRPVQAEEEKQAHTLSYYHVLFSGRTMEKQTGYCLFFLLLLVPYTVLGAVPKSAPSKPKREKRAAFAIPLVYWGATVSPSVWAWLAAAAGAAALAAKGISRANSDSHSCANNRGWCRRTCFSHEYIDGYHSDVCGSYRCCRSRI</sequence>
<proteinExistence type="predicted"/>
<keyword evidence="3" id="KW-1185">Reference proteome</keyword>
<name>A0A8J9ZLP1_BRALA</name>
<dbReference type="EMBL" id="OV696688">
    <property type="protein sequence ID" value="CAH1256516.1"/>
    <property type="molecule type" value="Genomic_DNA"/>
</dbReference>
<keyword evidence="1" id="KW-0812">Transmembrane</keyword>
<keyword evidence="1" id="KW-1133">Transmembrane helix</keyword>
<evidence type="ECO:0000313" key="2">
    <source>
        <dbReference type="EMBL" id="CAH1256516.1"/>
    </source>
</evidence>
<dbReference type="OrthoDB" id="6134247at2759"/>
<evidence type="ECO:0000256" key="1">
    <source>
        <dbReference type="SAM" id="Phobius"/>
    </source>
</evidence>
<gene>
    <name evidence="2" type="primary">Hypp1671</name>
    <name evidence="2" type="ORF">BLAG_LOCUS14799</name>
</gene>
<evidence type="ECO:0000313" key="3">
    <source>
        <dbReference type="Proteomes" id="UP000838412"/>
    </source>
</evidence>
<reference evidence="2" key="1">
    <citation type="submission" date="2022-01" db="EMBL/GenBank/DDBJ databases">
        <authorList>
            <person name="Braso-Vives M."/>
        </authorList>
    </citation>
    <scope>NUCLEOTIDE SEQUENCE</scope>
</reference>
<keyword evidence="1" id="KW-0472">Membrane</keyword>
<dbReference type="Proteomes" id="UP000838412">
    <property type="component" value="Chromosome 3"/>
</dbReference>
<dbReference type="InterPro" id="IPR042033">
    <property type="entry name" value="Defensin_big_N"/>
</dbReference>
<feature type="transmembrane region" description="Helical" evidence="1">
    <location>
        <begin position="54"/>
        <end position="72"/>
    </location>
</feature>
<feature type="transmembrane region" description="Helical" evidence="1">
    <location>
        <begin position="175"/>
        <end position="201"/>
    </location>
</feature>
<dbReference type="InterPro" id="IPR023355">
    <property type="entry name" value="Myo_ane_neurotoxin_sf"/>
</dbReference>
<accession>A0A8J9ZLP1</accession>